<evidence type="ECO:0000313" key="6">
    <source>
        <dbReference type="Proteomes" id="UP000199170"/>
    </source>
</evidence>
<evidence type="ECO:0000259" key="4">
    <source>
        <dbReference type="Pfam" id="PF02384"/>
    </source>
</evidence>
<dbReference type="Proteomes" id="UP000199170">
    <property type="component" value="Unassembled WGS sequence"/>
</dbReference>
<feature type="domain" description="DNA methylase adenine-specific" evidence="4">
    <location>
        <begin position="126"/>
        <end position="325"/>
    </location>
</feature>
<evidence type="ECO:0000256" key="3">
    <source>
        <dbReference type="ARBA" id="ARBA00022691"/>
    </source>
</evidence>
<name>A0A1H3DH22_9EURY</name>
<evidence type="ECO:0000256" key="1">
    <source>
        <dbReference type="ARBA" id="ARBA00022603"/>
    </source>
</evidence>
<dbReference type="PANTHER" id="PTHR33841:SF5">
    <property type="entry name" value="DNA METHYLASE (MODIFICATION METHYLASE) (METHYLTRANSFERASE)-RELATED"/>
    <property type="match status" value="1"/>
</dbReference>
<dbReference type="GO" id="GO:0003677">
    <property type="term" value="F:DNA binding"/>
    <property type="evidence" value="ECO:0007669"/>
    <property type="project" value="InterPro"/>
</dbReference>
<dbReference type="EMBL" id="FNPB01000001">
    <property type="protein sequence ID" value="SDX65418.1"/>
    <property type="molecule type" value="Genomic_DNA"/>
</dbReference>
<dbReference type="CDD" id="cd02440">
    <property type="entry name" value="AdoMet_MTases"/>
    <property type="match status" value="1"/>
</dbReference>
<dbReference type="OrthoDB" id="45790at2157"/>
<dbReference type="SUPFAM" id="SSF53335">
    <property type="entry name" value="S-adenosyl-L-methionine-dependent methyltransferases"/>
    <property type="match status" value="1"/>
</dbReference>
<dbReference type="InterPro" id="IPR050953">
    <property type="entry name" value="N4_N6_ade-DNA_methylase"/>
</dbReference>
<dbReference type="AlphaFoldDB" id="A0A1H3DH22"/>
<keyword evidence="1 5" id="KW-0489">Methyltransferase</keyword>
<accession>A0A1H3DH22</accession>
<sequence length="847" mass="96632">MRHNDLPRLDLHTLEGLSELSEVESTESLEDGVRIEVNGSYLYFYHPGGPQSQLESLPEDIDRVFITVERGFLEFADQGNLYYTSSEADSFEEIVEMLITQEIEGEVVEIDEALEKLIDSGYLAGFTPQSVTEILAGWAISSSDESVLDIATGTGSLLKQAAKENEEAELVGIEINPVIAKLAQARLKDISNAEILNTDFFDWNQLGQQELGEKDDSRKFDVVIGNPPVGRMHHIIPEKRDELRDKYPDIGSTAAAGFVAKAAEHLKEGGCGAFVLPKSALRDELLQHLTEFCSIHRIVEMPIGTFNYARAPELVLLTFIKEERSREERETGIARFNKPELPENARGLFEQPLKGIVQNRHNPYDAEIVRASHADLEGKNVMRILSNPPIYDIVTSEQFPRLGDLPGVTVGSGVQTGNNDLFYFGVDEKEDSKIEARFFRPLIKNPRDDVQSITEDEIDRYILDLQSYVEEQEENGVEVTEENIIDQLEDDGYSGLADYLRDVPVNPRKRRPYFLPEYRGKIDSVDLVIPEFFDTPRCYSVEVEDAMFDNTMIGVQVENDQMADAISRLLNTPLYREFFQTFAGTMNLDWYRMNIGQAKDIPIIKNALTEDVFDRMDPFFPPDDDNDLVNLNQLLIESCESDEGSQMLRQYLASRDNYAWSWFMTLPEFEEFQELLESDKEEAREFVVNRFDQELLDQARNTFENIEFFEERRELLNDLLMEFEEGHYRGFLAGIVLQFEGVLADLVEEAGGEIIEEDHETKFKMPGRGRSQTKNLGSLISHFFDGVFSTFLDETVRQRRNQIAHGDVIENSRDLSIHFFISFYALCNASLNEYVRLAEQDQSGMPA</sequence>
<dbReference type="PRINTS" id="PR00507">
    <property type="entry name" value="N12N6MTFRASE"/>
</dbReference>
<dbReference type="Gene3D" id="3.40.50.150">
    <property type="entry name" value="Vaccinia Virus protein VP39"/>
    <property type="match status" value="1"/>
</dbReference>
<keyword evidence="6" id="KW-1185">Reference proteome</keyword>
<keyword evidence="3" id="KW-0949">S-adenosyl-L-methionine</keyword>
<dbReference type="GO" id="GO:0032259">
    <property type="term" value="P:methylation"/>
    <property type="evidence" value="ECO:0007669"/>
    <property type="project" value="UniProtKB-KW"/>
</dbReference>
<evidence type="ECO:0000313" key="5">
    <source>
        <dbReference type="EMBL" id="SDX65418.1"/>
    </source>
</evidence>
<proteinExistence type="predicted"/>
<dbReference type="InterPro" id="IPR029063">
    <property type="entry name" value="SAM-dependent_MTases_sf"/>
</dbReference>
<protein>
    <submittedName>
        <fullName evidence="5">N-6 DNA Methylase</fullName>
    </submittedName>
</protein>
<gene>
    <name evidence="5" type="ORF">SAMN04487946_101558</name>
</gene>
<evidence type="ECO:0000256" key="2">
    <source>
        <dbReference type="ARBA" id="ARBA00022679"/>
    </source>
</evidence>
<dbReference type="STRING" id="660517.SAMN04487946_101558"/>
<dbReference type="Pfam" id="PF02384">
    <property type="entry name" value="N6_Mtase"/>
    <property type="match status" value="1"/>
</dbReference>
<dbReference type="InterPro" id="IPR003356">
    <property type="entry name" value="DNA_methylase_A-5"/>
</dbReference>
<reference evidence="6" key="1">
    <citation type="submission" date="2016-10" db="EMBL/GenBank/DDBJ databases">
        <authorList>
            <person name="Varghese N."/>
            <person name="Submissions S."/>
        </authorList>
    </citation>
    <scope>NUCLEOTIDE SEQUENCE [LARGE SCALE GENOMIC DNA]</scope>
    <source>
        <strain evidence="6">CGMCC 1.10118</strain>
    </source>
</reference>
<keyword evidence="2" id="KW-0808">Transferase</keyword>
<dbReference type="GO" id="GO:0008170">
    <property type="term" value="F:N-methyltransferase activity"/>
    <property type="evidence" value="ECO:0007669"/>
    <property type="project" value="InterPro"/>
</dbReference>
<organism evidence="5 6">
    <name type="scientific">Halobellus clavatus</name>
    <dbReference type="NCBI Taxonomy" id="660517"/>
    <lineage>
        <taxon>Archaea</taxon>
        <taxon>Methanobacteriati</taxon>
        <taxon>Methanobacteriota</taxon>
        <taxon>Stenosarchaea group</taxon>
        <taxon>Halobacteria</taxon>
        <taxon>Halobacteriales</taxon>
        <taxon>Haloferacaceae</taxon>
        <taxon>Halobellus</taxon>
    </lineage>
</organism>
<dbReference type="PANTHER" id="PTHR33841">
    <property type="entry name" value="DNA METHYLTRANSFERASE YEEA-RELATED"/>
    <property type="match status" value="1"/>
</dbReference>